<organism evidence="1 2">
    <name type="scientific">Ignatzschineria indica</name>
    <dbReference type="NCBI Taxonomy" id="472583"/>
    <lineage>
        <taxon>Bacteria</taxon>
        <taxon>Pseudomonadati</taxon>
        <taxon>Pseudomonadota</taxon>
        <taxon>Gammaproteobacteria</taxon>
        <taxon>Cardiobacteriales</taxon>
        <taxon>Ignatzschineriaceae</taxon>
        <taxon>Ignatzschineria</taxon>
    </lineage>
</organism>
<reference evidence="1 2" key="1">
    <citation type="journal article" date="2018" name="Genome Announc.">
        <title>Ignatzschineria cameli sp. nov., isolated from necrotic foot tissue of dromedaries (Camelus dromedarius) and associated maggots (Wohlfahrtia species) in Dubai.</title>
        <authorList>
            <person name="Tsang C.C."/>
            <person name="Tang J.Y."/>
            <person name="Fong J.Y."/>
            <person name="Kinne J."/>
            <person name="Lee H.H."/>
            <person name="Joseph M."/>
            <person name="Jose S."/>
            <person name="Schuster R.K."/>
            <person name="Tang Y."/>
            <person name="Sivakumar S."/>
            <person name="Chen J.H."/>
            <person name="Teng J.L."/>
            <person name="Lau S.K."/>
            <person name="Wernery U."/>
            <person name="Woo P.C."/>
        </authorList>
    </citation>
    <scope>NUCLEOTIDE SEQUENCE [LARGE SCALE GENOMIC DNA]</scope>
    <source>
        <strain evidence="1 2">KCTC 22643</strain>
    </source>
</reference>
<dbReference type="GO" id="GO:0019441">
    <property type="term" value="P:L-tryptophan catabolic process to kynurenine"/>
    <property type="evidence" value="ECO:0007669"/>
    <property type="project" value="InterPro"/>
</dbReference>
<evidence type="ECO:0000313" key="2">
    <source>
        <dbReference type="Proteomes" id="UP000244948"/>
    </source>
</evidence>
<dbReference type="EMBL" id="QEWR01000002">
    <property type="protein sequence ID" value="PWD84975.1"/>
    <property type="molecule type" value="Genomic_DNA"/>
</dbReference>
<dbReference type="PANTHER" id="PTHR34861:SF10">
    <property type="entry name" value="CYCLASE"/>
    <property type="match status" value="1"/>
</dbReference>
<dbReference type="PANTHER" id="PTHR34861">
    <property type="match status" value="1"/>
</dbReference>
<dbReference type="RefSeq" id="WP_109236058.1">
    <property type="nucleotide sequence ID" value="NZ_BMXZ01000001.1"/>
</dbReference>
<dbReference type="Pfam" id="PF04199">
    <property type="entry name" value="Cyclase"/>
    <property type="match status" value="1"/>
</dbReference>
<dbReference type="SUPFAM" id="SSF102198">
    <property type="entry name" value="Putative cyclase"/>
    <property type="match status" value="1"/>
</dbReference>
<comment type="caution">
    <text evidence="1">The sequence shown here is derived from an EMBL/GenBank/DDBJ whole genome shotgun (WGS) entry which is preliminary data.</text>
</comment>
<dbReference type="GO" id="GO:0004061">
    <property type="term" value="F:arylformamidase activity"/>
    <property type="evidence" value="ECO:0007669"/>
    <property type="project" value="InterPro"/>
</dbReference>
<protein>
    <submittedName>
        <fullName evidence="1">Cyclase</fullName>
    </submittedName>
</protein>
<dbReference type="InterPro" id="IPR037175">
    <property type="entry name" value="KFase_sf"/>
</dbReference>
<dbReference type="InterPro" id="IPR007325">
    <property type="entry name" value="KFase/CYL"/>
</dbReference>
<keyword evidence="2" id="KW-1185">Reference proteome</keyword>
<accession>A0A2U2AP45</accession>
<gene>
    <name evidence="1" type="ORF">DC082_05495</name>
</gene>
<dbReference type="Proteomes" id="UP000244948">
    <property type="component" value="Unassembled WGS sequence"/>
</dbReference>
<evidence type="ECO:0000313" key="1">
    <source>
        <dbReference type="EMBL" id="PWD84975.1"/>
    </source>
</evidence>
<dbReference type="AlphaFoldDB" id="A0A2U2AP45"/>
<name>A0A2U2AP45_9GAMM</name>
<sequence length="315" mass="34907">MCQFHLPREYKIKPSPWGPDDQIGRLNWITDESRARVMEAINPIKSYDISVDYFIGMPSWAGAGDPSFQIWMTHTPKGNVNDDLMPVSKESKQLIGYSGDAFTMYTHCGTHMDTLNHFGYGDQIWNGYSEAEDLGSRHWNKCGPENFPIICARAILLDVAGALGVDRLPESYGIGQADLEKAIALQNVTIEQGDIVMIRTGQMTVWPDRELYLNNSPGLNIEGAQFLVGLGAMIIGADNIALEQTPSAEPDNYFPVHTYLFAEAGVTILEVLNLEELARDRVYEMAFIGRAMPIKGATGAPIQPVIFPLKHSLAE</sequence>
<proteinExistence type="predicted"/>
<dbReference type="Gene3D" id="3.50.30.50">
    <property type="entry name" value="Putative cyclase"/>
    <property type="match status" value="1"/>
</dbReference>